<feature type="region of interest" description="Disordered" evidence="1">
    <location>
        <begin position="1"/>
        <end position="43"/>
    </location>
</feature>
<protein>
    <submittedName>
        <fullName evidence="2">Uncharacterized protein</fullName>
    </submittedName>
</protein>
<gene>
    <name evidence="2" type="ORF">M0638_08015</name>
</gene>
<comment type="caution">
    <text evidence="2">The sequence shown here is derived from an EMBL/GenBank/DDBJ whole genome shotgun (WGS) entry which is preliminary data.</text>
</comment>
<feature type="compositionally biased region" description="Low complexity" evidence="1">
    <location>
        <begin position="8"/>
        <end position="22"/>
    </location>
</feature>
<evidence type="ECO:0000313" key="2">
    <source>
        <dbReference type="EMBL" id="MCK8784321.1"/>
    </source>
</evidence>
<dbReference type="Proteomes" id="UP001139516">
    <property type="component" value="Unassembled WGS sequence"/>
</dbReference>
<feature type="compositionally biased region" description="Pro residues" evidence="1">
    <location>
        <begin position="84"/>
        <end position="98"/>
    </location>
</feature>
<dbReference type="RefSeq" id="WP_248666446.1">
    <property type="nucleotide sequence ID" value="NZ_JALPRX010000029.1"/>
</dbReference>
<keyword evidence="3" id="KW-1185">Reference proteome</keyword>
<feature type="compositionally biased region" description="Pro residues" evidence="1">
    <location>
        <begin position="23"/>
        <end position="40"/>
    </location>
</feature>
<evidence type="ECO:0000256" key="1">
    <source>
        <dbReference type="SAM" id="MobiDB-lite"/>
    </source>
</evidence>
<evidence type="ECO:0000313" key="3">
    <source>
        <dbReference type="Proteomes" id="UP001139516"/>
    </source>
</evidence>
<dbReference type="AlphaFoldDB" id="A0A9X1YD22"/>
<organism evidence="2 3">
    <name type="scientific">Roseomonas acroporae</name>
    <dbReference type="NCBI Taxonomy" id="2937791"/>
    <lineage>
        <taxon>Bacteria</taxon>
        <taxon>Pseudomonadati</taxon>
        <taxon>Pseudomonadota</taxon>
        <taxon>Alphaproteobacteria</taxon>
        <taxon>Acetobacterales</taxon>
        <taxon>Roseomonadaceae</taxon>
        <taxon>Roseomonas</taxon>
    </lineage>
</organism>
<accession>A0A9X1YD22</accession>
<reference evidence="2" key="1">
    <citation type="submission" date="2022-04" db="EMBL/GenBank/DDBJ databases">
        <title>Roseomonas acroporae sp. nov., isolated from coral Acropora digitifera.</title>
        <authorList>
            <person name="Sun H."/>
        </authorList>
    </citation>
    <scope>NUCLEOTIDE SEQUENCE</scope>
    <source>
        <strain evidence="2">NAR14</strain>
    </source>
</reference>
<dbReference type="EMBL" id="JALPRX010000029">
    <property type="protein sequence ID" value="MCK8784321.1"/>
    <property type="molecule type" value="Genomic_DNA"/>
</dbReference>
<feature type="compositionally biased region" description="Basic and acidic residues" evidence="1">
    <location>
        <begin position="148"/>
        <end position="157"/>
    </location>
</feature>
<name>A0A9X1YD22_9PROT</name>
<proteinExistence type="predicted"/>
<feature type="region of interest" description="Disordered" evidence="1">
    <location>
        <begin position="60"/>
        <end position="157"/>
    </location>
</feature>
<sequence length="157" mass="16641">MPSPAAPSDPTATPDRLTSPSSPSLPPSLPILAAWPPPAPAATAPRYRLLDDLLRSEPEMRAAAELQPPAPVRMPSPWAGHGAPFPPPRRPRPVPAPAPHAASQSSDPSWARALRDPSARPDLTPTPLASLLRRIADGEAQPTTPLDALRDTLRTTR</sequence>